<dbReference type="Proteomes" id="UP001156690">
    <property type="component" value="Unassembled WGS sequence"/>
</dbReference>
<feature type="compositionally biased region" description="Basic and acidic residues" evidence="1">
    <location>
        <begin position="251"/>
        <end position="263"/>
    </location>
</feature>
<feature type="compositionally biased region" description="Basic residues" evidence="1">
    <location>
        <begin position="38"/>
        <end position="49"/>
    </location>
</feature>
<evidence type="ECO:0000313" key="3">
    <source>
        <dbReference type="Proteomes" id="UP001156690"/>
    </source>
</evidence>
<feature type="compositionally biased region" description="Polar residues" evidence="1">
    <location>
        <begin position="210"/>
        <end position="226"/>
    </location>
</feature>
<accession>A0AAV5NTA9</accession>
<feature type="region of interest" description="Disordered" evidence="1">
    <location>
        <begin position="34"/>
        <end position="100"/>
    </location>
</feature>
<feature type="region of interest" description="Disordered" evidence="1">
    <location>
        <begin position="210"/>
        <end position="286"/>
    </location>
</feature>
<gene>
    <name evidence="2" type="ORF">GCM10007932_28230</name>
</gene>
<name>A0AAV5NTA9_9VIBR</name>
<organism evidence="2 3">
    <name type="scientific">Vibrio penaeicida</name>
    <dbReference type="NCBI Taxonomy" id="104609"/>
    <lineage>
        <taxon>Bacteria</taxon>
        <taxon>Pseudomonadati</taxon>
        <taxon>Pseudomonadota</taxon>
        <taxon>Gammaproteobacteria</taxon>
        <taxon>Vibrionales</taxon>
        <taxon>Vibrionaceae</taxon>
        <taxon>Vibrio</taxon>
    </lineage>
</organism>
<dbReference type="RefSeq" id="WP_126606344.1">
    <property type="nucleotide sequence ID" value="NZ_AP025144.1"/>
</dbReference>
<comment type="caution">
    <text evidence="2">The sequence shown here is derived from an EMBL/GenBank/DDBJ whole genome shotgun (WGS) entry which is preliminary data.</text>
</comment>
<sequence>MKQRTRIIWVPYGYRLKPRAKLKKAVIRQRVPAATIKKSSRHSHGHQQHQAHNEQKIDETVSVKLGDTANIGPNENSSVGQPSTTKNQTDRSSEVSVTTDNSYLAKGDCATRNSTVKKEEKTVVDAQMEYDEKSQVATFDDAFNPYKNYLQDMSNSLAGMPDEVFTRNEYQQESFTGQTTISIAPDEINTHTPELVHPVRVDPETVNLDTCSASQQSCGMPPNTSIAPDAERKSERQETTFSSAPPAAKNEAIKKSETLEDKRKHVGPHLRKLSGIAPSLMSENYP</sequence>
<protein>
    <submittedName>
        <fullName evidence="2">Uncharacterized protein</fullName>
    </submittedName>
</protein>
<proteinExistence type="predicted"/>
<reference evidence="3" key="1">
    <citation type="journal article" date="2019" name="Int. J. Syst. Evol. Microbiol.">
        <title>The Global Catalogue of Microorganisms (GCM) 10K type strain sequencing project: providing services to taxonomists for standard genome sequencing and annotation.</title>
        <authorList>
            <consortium name="The Broad Institute Genomics Platform"/>
            <consortium name="The Broad Institute Genome Sequencing Center for Infectious Disease"/>
            <person name="Wu L."/>
            <person name="Ma J."/>
        </authorList>
    </citation>
    <scope>NUCLEOTIDE SEQUENCE [LARGE SCALE GENOMIC DNA]</scope>
    <source>
        <strain evidence="3">NBRC 15640</strain>
    </source>
</reference>
<keyword evidence="3" id="KW-1185">Reference proteome</keyword>
<evidence type="ECO:0000256" key="1">
    <source>
        <dbReference type="SAM" id="MobiDB-lite"/>
    </source>
</evidence>
<feature type="compositionally biased region" description="Basic and acidic residues" evidence="1">
    <location>
        <begin position="229"/>
        <end position="238"/>
    </location>
</feature>
<feature type="compositionally biased region" description="Basic and acidic residues" evidence="1">
    <location>
        <begin position="51"/>
        <end position="61"/>
    </location>
</feature>
<feature type="compositionally biased region" description="Polar residues" evidence="1">
    <location>
        <begin position="71"/>
        <end position="87"/>
    </location>
</feature>
<dbReference type="EMBL" id="BSNX01000030">
    <property type="protein sequence ID" value="GLQ73463.1"/>
    <property type="molecule type" value="Genomic_DNA"/>
</dbReference>
<dbReference type="AlphaFoldDB" id="A0AAV5NTA9"/>
<evidence type="ECO:0000313" key="2">
    <source>
        <dbReference type="EMBL" id="GLQ73463.1"/>
    </source>
</evidence>